<sequence length="128" mass="13995">MSVQDNYALWFCSLHRPPPTQLRQAIDWKRKHLVSALDFETAEAGEGSADAEVAVALPDFGCMIVETKEANFGAPVIAAPGDATKADGQTRFGGSLCFECTLDLNQSKKGYKMMVPVKNLILVLLEMF</sequence>
<dbReference type="Gramene" id="KOM57325">
    <property type="protein sequence ID" value="KOM57325"/>
    <property type="gene ID" value="LR48_Vigan11g035800"/>
</dbReference>
<gene>
    <name evidence="1" type="ORF">LR48_Vigan11g035800</name>
</gene>
<dbReference type="AlphaFoldDB" id="A0A0L9VQI2"/>
<evidence type="ECO:0000313" key="2">
    <source>
        <dbReference type="Proteomes" id="UP000053144"/>
    </source>
</evidence>
<dbReference type="Proteomes" id="UP000053144">
    <property type="component" value="Chromosome 11"/>
</dbReference>
<accession>A0A0L9VQI2</accession>
<reference evidence="2" key="1">
    <citation type="journal article" date="2015" name="Proc. Natl. Acad. Sci. U.S.A.">
        <title>Genome sequencing of adzuki bean (Vigna angularis) provides insight into high starch and low fat accumulation and domestication.</title>
        <authorList>
            <person name="Yang K."/>
            <person name="Tian Z."/>
            <person name="Chen C."/>
            <person name="Luo L."/>
            <person name="Zhao B."/>
            <person name="Wang Z."/>
            <person name="Yu L."/>
            <person name="Li Y."/>
            <person name="Sun Y."/>
            <person name="Li W."/>
            <person name="Chen Y."/>
            <person name="Li Y."/>
            <person name="Zhang Y."/>
            <person name="Ai D."/>
            <person name="Zhao J."/>
            <person name="Shang C."/>
            <person name="Ma Y."/>
            <person name="Wu B."/>
            <person name="Wang M."/>
            <person name="Gao L."/>
            <person name="Sun D."/>
            <person name="Zhang P."/>
            <person name="Guo F."/>
            <person name="Wang W."/>
            <person name="Li Y."/>
            <person name="Wang J."/>
            <person name="Varshney R.K."/>
            <person name="Wang J."/>
            <person name="Ling H.Q."/>
            <person name="Wan P."/>
        </authorList>
    </citation>
    <scope>NUCLEOTIDE SEQUENCE</scope>
    <source>
        <strain evidence="2">cv. Jingnong 6</strain>
    </source>
</reference>
<dbReference type="EMBL" id="CM003381">
    <property type="protein sequence ID" value="KOM57325.1"/>
    <property type="molecule type" value="Genomic_DNA"/>
</dbReference>
<protein>
    <submittedName>
        <fullName evidence="1">Uncharacterized protein</fullName>
    </submittedName>
</protein>
<evidence type="ECO:0000313" key="1">
    <source>
        <dbReference type="EMBL" id="KOM57325.1"/>
    </source>
</evidence>
<organism evidence="1 2">
    <name type="scientific">Phaseolus angularis</name>
    <name type="common">Azuki bean</name>
    <name type="synonym">Vigna angularis</name>
    <dbReference type="NCBI Taxonomy" id="3914"/>
    <lineage>
        <taxon>Eukaryota</taxon>
        <taxon>Viridiplantae</taxon>
        <taxon>Streptophyta</taxon>
        <taxon>Embryophyta</taxon>
        <taxon>Tracheophyta</taxon>
        <taxon>Spermatophyta</taxon>
        <taxon>Magnoliopsida</taxon>
        <taxon>eudicotyledons</taxon>
        <taxon>Gunneridae</taxon>
        <taxon>Pentapetalae</taxon>
        <taxon>rosids</taxon>
        <taxon>fabids</taxon>
        <taxon>Fabales</taxon>
        <taxon>Fabaceae</taxon>
        <taxon>Papilionoideae</taxon>
        <taxon>50 kb inversion clade</taxon>
        <taxon>NPAAA clade</taxon>
        <taxon>indigoferoid/millettioid clade</taxon>
        <taxon>Phaseoleae</taxon>
        <taxon>Vigna</taxon>
    </lineage>
</organism>
<name>A0A0L9VQI2_PHAAN</name>
<proteinExistence type="predicted"/>